<feature type="region of interest" description="Disordered" evidence="9">
    <location>
        <begin position="718"/>
        <end position="737"/>
    </location>
</feature>
<dbReference type="EMBL" id="CABFOC020000035">
    <property type="protein sequence ID" value="CAH0049965.1"/>
    <property type="molecule type" value="Genomic_DNA"/>
</dbReference>
<feature type="compositionally biased region" description="Low complexity" evidence="9">
    <location>
        <begin position="2095"/>
        <end position="2110"/>
    </location>
</feature>
<dbReference type="GO" id="GO:0006351">
    <property type="term" value="P:DNA-templated transcription"/>
    <property type="evidence" value="ECO:0007669"/>
    <property type="project" value="InterPro"/>
</dbReference>
<protein>
    <recommendedName>
        <fullName evidence="15">RhoGAP-domain-containing protein</fullName>
    </recommendedName>
</protein>
<reference evidence="14" key="1">
    <citation type="submission" date="2019-06" db="EMBL/GenBank/DDBJ databases">
        <authorList>
            <person name="Broberg M."/>
        </authorList>
    </citation>
    <scope>NUCLEOTIDE SEQUENCE [LARGE SCALE GENOMIC DNA]</scope>
</reference>
<feature type="region of interest" description="Disordered" evidence="9">
    <location>
        <begin position="1440"/>
        <end position="1526"/>
    </location>
</feature>
<dbReference type="GO" id="GO:0005634">
    <property type="term" value="C:nucleus"/>
    <property type="evidence" value="ECO:0007669"/>
    <property type="project" value="UniProtKB-SubCell"/>
</dbReference>
<comment type="caution">
    <text evidence="13">The sequence shown here is derived from an EMBL/GenBank/DDBJ whole genome shotgun (WGS) entry which is preliminary data.</text>
</comment>
<dbReference type="PROSITE" id="PS50048">
    <property type="entry name" value="ZN2_CY6_FUNGAL_2"/>
    <property type="match status" value="1"/>
</dbReference>
<feature type="region of interest" description="Disordered" evidence="9">
    <location>
        <begin position="1545"/>
        <end position="1564"/>
    </location>
</feature>
<feature type="region of interest" description="Disordered" evidence="9">
    <location>
        <begin position="125"/>
        <end position="462"/>
    </location>
</feature>
<keyword evidence="3" id="KW-0479">Metal-binding</keyword>
<dbReference type="FunFam" id="2.30.29.30:FF:000452">
    <property type="entry name" value="Rho GTPase activator (Bem3)"/>
    <property type="match status" value="1"/>
</dbReference>
<feature type="compositionally biased region" description="Polar residues" evidence="9">
    <location>
        <begin position="1450"/>
        <end position="1459"/>
    </location>
</feature>
<dbReference type="Pfam" id="PF00620">
    <property type="entry name" value="RhoGAP"/>
    <property type="match status" value="1"/>
</dbReference>
<dbReference type="GO" id="GO:0007165">
    <property type="term" value="P:signal transduction"/>
    <property type="evidence" value="ECO:0007669"/>
    <property type="project" value="InterPro"/>
</dbReference>
<feature type="region of interest" description="Disordered" evidence="9">
    <location>
        <begin position="786"/>
        <end position="861"/>
    </location>
</feature>
<keyword evidence="4" id="KW-0805">Transcription regulation</keyword>
<evidence type="ECO:0000313" key="14">
    <source>
        <dbReference type="Proteomes" id="UP000775872"/>
    </source>
</evidence>
<feature type="coiled-coil region" evidence="8">
    <location>
        <begin position="86"/>
        <end position="120"/>
    </location>
</feature>
<keyword evidence="6" id="KW-0804">Transcription</keyword>
<feature type="compositionally biased region" description="Polar residues" evidence="9">
    <location>
        <begin position="926"/>
        <end position="935"/>
    </location>
</feature>
<dbReference type="PROSITE" id="PS50238">
    <property type="entry name" value="RHOGAP"/>
    <property type="match status" value="1"/>
</dbReference>
<dbReference type="InterPro" id="IPR001849">
    <property type="entry name" value="PH_domain"/>
</dbReference>
<dbReference type="SMART" id="SM00233">
    <property type="entry name" value="PH"/>
    <property type="match status" value="1"/>
</dbReference>
<keyword evidence="5" id="KW-0238">DNA-binding</keyword>
<evidence type="ECO:0000259" key="10">
    <source>
        <dbReference type="PROSITE" id="PS50003"/>
    </source>
</evidence>
<dbReference type="SMART" id="SM00324">
    <property type="entry name" value="RhoGAP"/>
    <property type="match status" value="1"/>
</dbReference>
<dbReference type="InterPro" id="IPR007219">
    <property type="entry name" value="XnlR_reg_dom"/>
</dbReference>
<feature type="compositionally biased region" description="Pro residues" evidence="9">
    <location>
        <begin position="446"/>
        <end position="462"/>
    </location>
</feature>
<evidence type="ECO:0000256" key="9">
    <source>
        <dbReference type="SAM" id="MobiDB-lite"/>
    </source>
</evidence>
<feature type="region of interest" description="Disordered" evidence="9">
    <location>
        <begin position="1"/>
        <end position="49"/>
    </location>
</feature>
<feature type="compositionally biased region" description="Polar residues" evidence="9">
    <location>
        <begin position="381"/>
        <end position="394"/>
    </location>
</feature>
<feature type="compositionally biased region" description="Low complexity" evidence="9">
    <location>
        <begin position="21"/>
        <end position="32"/>
    </location>
</feature>
<feature type="domain" description="Rho-GAP" evidence="12">
    <location>
        <begin position="946"/>
        <end position="1139"/>
    </location>
</feature>
<evidence type="ECO:0000256" key="7">
    <source>
        <dbReference type="ARBA" id="ARBA00023242"/>
    </source>
</evidence>
<evidence type="ECO:0008006" key="15">
    <source>
        <dbReference type="Google" id="ProtNLM"/>
    </source>
</evidence>
<evidence type="ECO:0000256" key="4">
    <source>
        <dbReference type="ARBA" id="ARBA00023015"/>
    </source>
</evidence>
<dbReference type="Pfam" id="PF04082">
    <property type="entry name" value="Fungal_trans"/>
    <property type="match status" value="1"/>
</dbReference>
<feature type="compositionally biased region" description="Low complexity" evidence="9">
    <location>
        <begin position="2122"/>
        <end position="2147"/>
    </location>
</feature>
<name>A0A9N9Z608_9HYPO</name>
<feature type="region of interest" description="Disordered" evidence="9">
    <location>
        <begin position="1300"/>
        <end position="1352"/>
    </location>
</feature>
<feature type="region of interest" description="Disordered" evidence="9">
    <location>
        <begin position="2090"/>
        <end position="2147"/>
    </location>
</feature>
<organism evidence="13 14">
    <name type="scientific">Clonostachys solani</name>
    <dbReference type="NCBI Taxonomy" id="160281"/>
    <lineage>
        <taxon>Eukaryota</taxon>
        <taxon>Fungi</taxon>
        <taxon>Dikarya</taxon>
        <taxon>Ascomycota</taxon>
        <taxon>Pezizomycotina</taxon>
        <taxon>Sordariomycetes</taxon>
        <taxon>Hypocreomycetidae</taxon>
        <taxon>Hypocreales</taxon>
        <taxon>Bionectriaceae</taxon>
        <taxon>Clonostachys</taxon>
    </lineage>
</organism>
<reference evidence="13 14" key="2">
    <citation type="submission" date="2021-10" db="EMBL/GenBank/DDBJ databases">
        <authorList>
            <person name="Piombo E."/>
        </authorList>
    </citation>
    <scope>NUCLEOTIDE SEQUENCE [LARGE SCALE GENOMIC DNA]</scope>
</reference>
<dbReference type="Gene3D" id="1.10.555.10">
    <property type="entry name" value="Rho GTPase activation protein"/>
    <property type="match status" value="1"/>
</dbReference>
<sequence>MSGPVGAAQEISQSAGLPRTSSIDSAISALSSNRPAQQHGSQDSGYGAADVSNLVNKAGSPEAVIQTLLKERQAQSQQNTQLWRLVDKQRAMILGLNKDLERALKEKEKYRLKLRDLISSAAFSPTSLNDLQTPSRPNVPRIDVNQSSMGFSDASSLDSPSQAFSPIDSMIPPYPVTPITPGSIPDQSAMPPPPDAPRLQDPSRILPKIRDRAPGRVDRDTEEKSDQVPRLKKEDSLKDLQFNASQPPTRALPPDPPKGPSTKLPAGSPVAMVNEARVRSEGGVAGFPAPPRKAPPAPLQLNSPTKELVQEEETDSDLDEILESADLGSGSDKRGRRRTRAEDELDRGLRVQMEAEARSASKKSSSSKPDSTGEAVPPSPRQDSGQRPHASSLSLAEVLQAEEYSDPGSPAMSPGLPLSPRPVNVRPPIHSPPLSPRNAGAFPSGPLSPRPPRQPIPMPPNTPLATPAVASIDQSLMSPKEGLMSPTVATTPTERTKIFRGLITEEFPDLLLAPNALPSIAIRVASSRMKPSRASLISLTQLEEDPVFTLAVISRADRSELWRLEKDSASLSKLDQRLKQCPAFTARTPDKSLFSGHAPAKVDARRAALEHYMEEVLNTPLDPNTAFELCKYLSRNALPPNVDELGTGTGGAREGSSHMIGPDGRPIRSGYLTKRGKNFGGWKSRFFLLDGPLLKYYETPGGAHLGTIRLQNAQIVRHSQSGDNHSPPRGPNSDEMDNNYRHAFRILEPKKKDFNSHVKHVLCAENDKERDLWVNALLQWTDYRENEDEEPAQTSKSNVARSRKSMPPPRSYHQTQDSDTLVGVRYDSTQVGDVPQLGGRPKTSGASSDHLGHHYNNSDSMTPKLISGPKDPQPIADLAAWGNKTGLTAPTSEEKKVRKRSFFGFGSKTRSNSDGQDSIPSVGDGFSTTAPSGSSYHGPAHQVFGSTLGEAVRFSPPHDVDVPLPSVVYRCIQFLESKDAILEEGIFRLSGSSVVIKGLRERFNVEGDVNLVTDDQFYDIHAVASLLKLYLRELPSTILTRELHLEFLGTTELVSRLDKVAALSELVQRLPLANATLLKYLIAFLIKIINNSDMNKMPVRNVGIVFSPTLNIPAQVFAMFLQNYEPIFGIAPEEYELPSANADRESNRPVDSPIQFDPPPPRPSTSSGSASPHRQPRLDSMSYYHNNRSTPTPPLIAHRGTPTPPLGRQGHDSPRSTTQSLGQRPGTESASGSPTVSEAYNLYSSNRGPASQQSPVEEPSAGGLTVQDPSATIWHSTPKKMELDPRLEASDLVPVVSVPDSSSIAGRTTGLADADTPSNNLGATRDQDLQGGDDDDNHSGDDQDGGADPKRSRACEACRGLKVRCDPDPDGGPCKRCKKASRKCVVTQPTRKRQKKTDSRVSELERKIDALTASLQARAGGIPVLPVLGASSSPHVLGMSSVSPGGGPNEHTTPGSHGSSYYRAPSTEGVASGGIGSHERSWGSEAATVRHGSLDRSNGPSVTPPGGGSAASAPPQARVDPTPPAFQAPMVIAGQKRKLPARWSTNADDDHRQSPVAAASSAFTPVPDSDVVDRGILTMAKATELFARYRDRMAPNLPAVVHPPSMTVSDLRKNKPVLFLSTMAAAASEDNDLQKVLSREVMLVFADKVFLSGDKSIEIVQALLVAVMWYWPPEHFEELKFYQLVHSAAVMAIDIGLGKSFGNKQPGTGLYNWQSHPMRRQAPPDPTTVESRRTWLACFFMASNTSISLRRPNLIRWTPFMAESLEVLESSPDAAPTDKYFCHLVWTHKLGEEVSNQFALEDATARVNINEARTQHTLRALERELENKRNSAPEDIMRPALILGFEMISLYMHEIVLHSKTAVDQIRPPFNTDAFKEGVIGPEPLSAAHINAISSCLSAVNGIFTTFLSLDVASVRCLPVYNFVRVAYALVILLKMYFTSSNPTSDLGKVVNKENLRVGYYMDLLIDKFRSTAADDRSRPASKFLVVLAMLKSWFIKQGKLEAKNNPQGGDGAGSTKSPRTGGWPEGDGSSGNKQLLPFHRQNSQQQQQEPARVNTPLQLLSEVATGTGANKPSGSARFLLGSFRNQPQPFFYETSSNNNNANTPSSSASDGSPAINPTTGPQQTSQPQQQPPFFAASSAAPSSEPSWMANLPTNIDMGLADGTGLDFTNLGFTPDFQLPEDGAQILQEPWISDFFQGFQDGGGMFPF</sequence>
<dbReference type="PANTHER" id="PTHR31845:SF39">
    <property type="entry name" value="TRANSCRIPTION FACTOR PBCR-RELATED"/>
    <property type="match status" value="1"/>
</dbReference>
<accession>A0A9N9Z608</accession>
<keyword evidence="8" id="KW-0175">Coiled coil</keyword>
<dbReference type="InterPro" id="IPR008936">
    <property type="entry name" value="Rho_GTPase_activation_prot"/>
</dbReference>
<evidence type="ECO:0000256" key="5">
    <source>
        <dbReference type="ARBA" id="ARBA00023125"/>
    </source>
</evidence>
<keyword evidence="7" id="KW-0539">Nucleus</keyword>
<dbReference type="OrthoDB" id="185175at2759"/>
<dbReference type="GO" id="GO:0000976">
    <property type="term" value="F:transcription cis-regulatory region binding"/>
    <property type="evidence" value="ECO:0007669"/>
    <property type="project" value="TreeGrafter"/>
</dbReference>
<feature type="compositionally biased region" description="Basic and acidic residues" evidence="9">
    <location>
        <begin position="208"/>
        <end position="238"/>
    </location>
</feature>
<dbReference type="SUPFAM" id="SSF48350">
    <property type="entry name" value="GTPase activation domain, GAP"/>
    <property type="match status" value="1"/>
</dbReference>
<evidence type="ECO:0000259" key="11">
    <source>
        <dbReference type="PROSITE" id="PS50048"/>
    </source>
</evidence>
<dbReference type="CDD" id="cd06093">
    <property type="entry name" value="PX_domain"/>
    <property type="match status" value="1"/>
</dbReference>
<feature type="domain" description="PH" evidence="10">
    <location>
        <begin position="665"/>
        <end position="782"/>
    </location>
</feature>
<evidence type="ECO:0000256" key="8">
    <source>
        <dbReference type="SAM" id="Coils"/>
    </source>
</evidence>
<feature type="domain" description="Zn(2)-C6 fungal-type" evidence="11">
    <location>
        <begin position="1354"/>
        <end position="1386"/>
    </location>
</feature>
<dbReference type="InterPro" id="IPR001138">
    <property type="entry name" value="Zn2Cys6_DnaBD"/>
</dbReference>
<feature type="region of interest" description="Disordered" evidence="9">
    <location>
        <begin position="648"/>
        <end position="668"/>
    </location>
</feature>
<proteinExistence type="predicted"/>
<feature type="compositionally biased region" description="Polar residues" evidence="9">
    <location>
        <begin position="125"/>
        <end position="136"/>
    </location>
</feature>
<dbReference type="GO" id="GO:0005096">
    <property type="term" value="F:GTPase activator activity"/>
    <property type="evidence" value="ECO:0007669"/>
    <property type="project" value="UniProtKB-KW"/>
</dbReference>
<dbReference type="CDD" id="cd12148">
    <property type="entry name" value="fungal_TF_MHR"/>
    <property type="match status" value="1"/>
</dbReference>
<feature type="region of interest" description="Disordered" evidence="9">
    <location>
        <begin position="906"/>
        <end position="938"/>
    </location>
</feature>
<feature type="compositionally biased region" description="Pro residues" evidence="9">
    <location>
        <begin position="288"/>
        <end position="298"/>
    </location>
</feature>
<dbReference type="GO" id="GO:0008270">
    <property type="term" value="F:zinc ion binding"/>
    <property type="evidence" value="ECO:0007669"/>
    <property type="project" value="InterPro"/>
</dbReference>
<evidence type="ECO:0000256" key="1">
    <source>
        <dbReference type="ARBA" id="ARBA00004123"/>
    </source>
</evidence>
<feature type="compositionally biased region" description="Basic and acidic residues" evidence="9">
    <location>
        <begin position="1337"/>
        <end position="1352"/>
    </location>
</feature>
<dbReference type="Pfam" id="PF00169">
    <property type="entry name" value="PH"/>
    <property type="match status" value="1"/>
</dbReference>
<dbReference type="InterPro" id="IPR051089">
    <property type="entry name" value="prtT"/>
</dbReference>
<feature type="compositionally biased region" description="Polar residues" evidence="9">
    <location>
        <begin position="1215"/>
        <end position="1255"/>
    </location>
</feature>
<dbReference type="Pfam" id="PF00172">
    <property type="entry name" value="Zn_clus"/>
    <property type="match status" value="1"/>
</dbReference>
<evidence type="ECO:0000259" key="12">
    <source>
        <dbReference type="PROSITE" id="PS50238"/>
    </source>
</evidence>
<dbReference type="PANTHER" id="PTHR31845">
    <property type="entry name" value="FINGER DOMAIN PROTEIN, PUTATIVE-RELATED"/>
    <property type="match status" value="1"/>
</dbReference>
<feature type="compositionally biased region" description="Polar residues" evidence="9">
    <location>
        <begin position="908"/>
        <end position="919"/>
    </location>
</feature>
<dbReference type="Proteomes" id="UP000775872">
    <property type="component" value="Unassembled WGS sequence"/>
</dbReference>
<dbReference type="SUPFAM" id="SSF57701">
    <property type="entry name" value="Zn2/Cys6 DNA-binding domain"/>
    <property type="match status" value="1"/>
</dbReference>
<dbReference type="PROSITE" id="PS00463">
    <property type="entry name" value="ZN2_CY6_FUNGAL_1"/>
    <property type="match status" value="1"/>
</dbReference>
<feature type="compositionally biased region" description="Polar residues" evidence="9">
    <location>
        <begin position="33"/>
        <end position="44"/>
    </location>
</feature>
<dbReference type="CDD" id="cd00067">
    <property type="entry name" value="GAL4"/>
    <property type="match status" value="1"/>
</dbReference>
<evidence type="ECO:0000256" key="3">
    <source>
        <dbReference type="ARBA" id="ARBA00022723"/>
    </source>
</evidence>
<comment type="subcellular location">
    <subcellularLocation>
        <location evidence="1">Nucleus</location>
    </subcellularLocation>
</comment>
<feature type="region of interest" description="Disordered" evidence="9">
    <location>
        <begin position="1141"/>
        <end position="1269"/>
    </location>
</feature>
<feature type="compositionally biased region" description="Polar residues" evidence="9">
    <location>
        <begin position="144"/>
        <end position="164"/>
    </location>
</feature>
<dbReference type="SUPFAM" id="SSF50729">
    <property type="entry name" value="PH domain-like"/>
    <property type="match status" value="1"/>
</dbReference>
<dbReference type="InterPro" id="IPR011993">
    <property type="entry name" value="PH-like_dom_sf"/>
</dbReference>
<dbReference type="Gene3D" id="4.10.240.10">
    <property type="entry name" value="Zn(2)-C6 fungal-type DNA-binding domain"/>
    <property type="match status" value="1"/>
</dbReference>
<feature type="region of interest" description="Disordered" evidence="9">
    <location>
        <begin position="2002"/>
        <end position="2036"/>
    </location>
</feature>
<dbReference type="Gene3D" id="2.30.29.30">
    <property type="entry name" value="Pleckstrin-homology domain (PH domain)/Phosphotyrosine-binding domain (PTB)"/>
    <property type="match status" value="1"/>
</dbReference>
<feature type="compositionally biased region" description="Pro residues" evidence="9">
    <location>
        <begin position="250"/>
        <end position="259"/>
    </location>
</feature>
<evidence type="ECO:0000313" key="13">
    <source>
        <dbReference type="EMBL" id="CAH0049965.1"/>
    </source>
</evidence>
<dbReference type="GO" id="GO:0000981">
    <property type="term" value="F:DNA-binding transcription factor activity, RNA polymerase II-specific"/>
    <property type="evidence" value="ECO:0007669"/>
    <property type="project" value="InterPro"/>
</dbReference>
<dbReference type="SMART" id="SM00066">
    <property type="entry name" value="GAL4"/>
    <property type="match status" value="1"/>
</dbReference>
<evidence type="ECO:0000256" key="6">
    <source>
        <dbReference type="ARBA" id="ARBA00023163"/>
    </source>
</evidence>
<keyword evidence="2" id="KW-0343">GTPase activation</keyword>
<evidence type="ECO:0000256" key="2">
    <source>
        <dbReference type="ARBA" id="ARBA00022468"/>
    </source>
</evidence>
<dbReference type="InterPro" id="IPR000198">
    <property type="entry name" value="RhoGAP_dom"/>
</dbReference>
<keyword evidence="14" id="KW-1185">Reference proteome</keyword>
<feature type="compositionally biased region" description="Acidic residues" evidence="9">
    <location>
        <begin position="310"/>
        <end position="323"/>
    </location>
</feature>
<gene>
    <name evidence="13" type="ORF">CSOL1703_00001928</name>
</gene>
<dbReference type="PROSITE" id="PS50003">
    <property type="entry name" value="PH_DOMAIN"/>
    <property type="match status" value="1"/>
</dbReference>
<dbReference type="InterPro" id="IPR036864">
    <property type="entry name" value="Zn2-C6_fun-type_DNA-bd_sf"/>
</dbReference>
<feature type="compositionally biased region" description="Basic and acidic residues" evidence="9">
    <location>
        <begin position="340"/>
        <end position="359"/>
    </location>
</feature>